<dbReference type="InterPro" id="IPR036457">
    <property type="entry name" value="PPM-type-like_dom_sf"/>
</dbReference>
<dbReference type="SMART" id="SM00332">
    <property type="entry name" value="PP2Cc"/>
    <property type="match status" value="1"/>
</dbReference>
<dbReference type="AlphaFoldDB" id="A0A1D8TN23"/>
<dbReference type="NCBIfam" id="NF011149">
    <property type="entry name" value="PRK14559.1"/>
    <property type="match status" value="1"/>
</dbReference>
<dbReference type="InterPro" id="IPR025874">
    <property type="entry name" value="DZR"/>
</dbReference>
<dbReference type="CDD" id="cd00143">
    <property type="entry name" value="PP2Cc"/>
    <property type="match status" value="1"/>
</dbReference>
<evidence type="ECO:0000259" key="2">
    <source>
        <dbReference type="PROSITE" id="PS51746"/>
    </source>
</evidence>
<dbReference type="InterPro" id="IPR015655">
    <property type="entry name" value="PP2C"/>
</dbReference>
<dbReference type="PANTHER" id="PTHR13832">
    <property type="entry name" value="PROTEIN PHOSPHATASE 2C"/>
    <property type="match status" value="1"/>
</dbReference>
<accession>A0A1D8TN23</accession>
<reference evidence="4" key="1">
    <citation type="submission" date="2016-10" db="EMBL/GenBank/DDBJ databases">
        <title>Comparative genomics uncovers the prolific and rare metabolic potential of the cyanobacterial genus Moorea.</title>
        <authorList>
            <person name="Leao T."/>
            <person name="Castelao G."/>
            <person name="Korobeynikov A."/>
            <person name="Monroe E.A."/>
            <person name="Podell S."/>
            <person name="Glukhov E."/>
            <person name="Allen E."/>
            <person name="Gerwick W.H."/>
            <person name="Gerwick L."/>
        </authorList>
    </citation>
    <scope>NUCLEOTIDE SEQUENCE [LARGE SCALE GENOMIC DNA]</scope>
    <source>
        <strain evidence="4">PAL-8-15-08-1</strain>
    </source>
</reference>
<dbReference type="Pfam" id="PF13672">
    <property type="entry name" value="PP2C_2"/>
    <property type="match status" value="1"/>
</dbReference>
<dbReference type="PANTHER" id="PTHR13832:SF827">
    <property type="entry name" value="PROTEIN PHOSPHATASE 1L"/>
    <property type="match status" value="1"/>
</dbReference>
<dbReference type="SUPFAM" id="SSF81606">
    <property type="entry name" value="PP2C-like"/>
    <property type="match status" value="1"/>
</dbReference>
<dbReference type="SMART" id="SM00331">
    <property type="entry name" value="PP2C_SIG"/>
    <property type="match status" value="1"/>
</dbReference>
<evidence type="ECO:0000256" key="1">
    <source>
        <dbReference type="SAM" id="MobiDB-lite"/>
    </source>
</evidence>
<feature type="region of interest" description="Disordered" evidence="1">
    <location>
        <begin position="62"/>
        <end position="113"/>
    </location>
</feature>
<organism evidence="3 4">
    <name type="scientific">Moorena producens PAL-8-15-08-1</name>
    <dbReference type="NCBI Taxonomy" id="1458985"/>
    <lineage>
        <taxon>Bacteria</taxon>
        <taxon>Bacillati</taxon>
        <taxon>Cyanobacteriota</taxon>
        <taxon>Cyanophyceae</taxon>
        <taxon>Coleofasciculales</taxon>
        <taxon>Coleofasciculaceae</taxon>
        <taxon>Moorena</taxon>
    </lineage>
</organism>
<dbReference type="OrthoDB" id="495860at2"/>
<dbReference type="EMBL" id="CP017599">
    <property type="protein sequence ID" value="AOW99047.1"/>
    <property type="molecule type" value="Genomic_DNA"/>
</dbReference>
<protein>
    <submittedName>
        <fullName evidence="3">Protein phosphatase</fullName>
    </submittedName>
</protein>
<dbReference type="KEGG" id="mpro:BJP34_05940"/>
<dbReference type="GO" id="GO:0004722">
    <property type="term" value="F:protein serine/threonine phosphatase activity"/>
    <property type="evidence" value="ECO:0007669"/>
    <property type="project" value="InterPro"/>
</dbReference>
<gene>
    <name evidence="3" type="ORF">BJP34_05940</name>
</gene>
<dbReference type="InterPro" id="IPR001932">
    <property type="entry name" value="PPM-type_phosphatase-like_dom"/>
</dbReference>
<dbReference type="STRING" id="1458985.BJP34_05940"/>
<feature type="compositionally biased region" description="Polar residues" evidence="1">
    <location>
        <begin position="80"/>
        <end position="113"/>
    </location>
</feature>
<feature type="compositionally biased region" description="Low complexity" evidence="1">
    <location>
        <begin position="62"/>
        <end position="76"/>
    </location>
</feature>
<sequence>MLVCPQCQFENPNTNKFCQRCGTSLTDKSCHECATQVPLNAENCHNCGAFTGTVWRAIISKQQNSPTSPQDSPQTPVEVSDSSAEQATPVAVSQPQSDQTERALTQAESSLETTQEWLTASDTILIESGDDATLSQASTLLADEASINNSSGSDQVELESGQEPLLEITPIQEKPQSIEASTWSIPNLENPTSQTATIVYLDQGKRYRVLEPDKIRYQIEESKTTDYSIFVTVLDCQPLQKSPLEALITQTKLSPEKFDLSTTLEQPKPSPKENVDVWKVLDIPQSAKPYLALKDLCYPSVPEIHDVWQQNGKVIILLENRSEWQLLSNLWGSEEFSKLQILYWLDEMAKLWQALEPWHCRQSLLELTNLRVDEDQALGLERLYLEREENPLTLEDLGQLWQRLFNQSQRTQFTSLSTVVRQLCTKEIETIEELRSHLQGIADEQEYDLYDSGMQLTEAVLSEMARADTEPPDSEELLSDLSAKEQQGDEMPTVLLPMSLQSLDDLGITDIGHQRDHNEDCFGIQTQVKKQENPIGRTIQGRGLYILCDGMGGHAAGEVASSMAVEVLQNYFKENWQDQFPTEDSLRKSVYVTNQAIFDINQENARSGSGRMGTTLVMMLIENTKVGIVHVGDSRVYRLTRKRGLEQITIDHEVGQREIQHGVDPELAYSRPDAYQLTQALGPRSEQFLNPDVQFIDIAEDSIFLLCSDGLSDNDLLENHWQTHLAPLLSSRASLDQGLANLIELANEHNGHDNITLILVRVKVRPNLAQPRLN</sequence>
<dbReference type="Gene3D" id="3.60.40.10">
    <property type="entry name" value="PPM-type phosphatase domain"/>
    <property type="match status" value="1"/>
</dbReference>
<proteinExistence type="predicted"/>
<dbReference type="Proteomes" id="UP000177870">
    <property type="component" value="Chromosome"/>
</dbReference>
<feature type="domain" description="PPM-type phosphatase" evidence="2">
    <location>
        <begin position="505"/>
        <end position="762"/>
    </location>
</feature>
<evidence type="ECO:0000313" key="3">
    <source>
        <dbReference type="EMBL" id="AOW99047.1"/>
    </source>
</evidence>
<dbReference type="PROSITE" id="PS51746">
    <property type="entry name" value="PPM_2"/>
    <property type="match status" value="1"/>
</dbReference>
<evidence type="ECO:0000313" key="4">
    <source>
        <dbReference type="Proteomes" id="UP000177870"/>
    </source>
</evidence>
<dbReference type="RefSeq" id="WP_070391546.1">
    <property type="nucleotide sequence ID" value="NZ_CP017599.1"/>
</dbReference>
<dbReference type="Pfam" id="PF12773">
    <property type="entry name" value="DZR"/>
    <property type="match status" value="1"/>
</dbReference>
<name>A0A1D8TN23_9CYAN</name>